<feature type="non-terminal residue" evidence="1">
    <location>
        <position position="36"/>
    </location>
</feature>
<sequence length="36" mass="4149">MNWEKLKRIEGSKSAKFVSVKQSFLGLKFSESFTIP</sequence>
<evidence type="ECO:0000313" key="1">
    <source>
        <dbReference type="EMBL" id="SVD95271.1"/>
    </source>
</evidence>
<reference evidence="1" key="1">
    <citation type="submission" date="2018-05" db="EMBL/GenBank/DDBJ databases">
        <authorList>
            <person name="Lanie J.A."/>
            <person name="Ng W.-L."/>
            <person name="Kazmierczak K.M."/>
            <person name="Andrzejewski T.M."/>
            <person name="Davidsen T.M."/>
            <person name="Wayne K.J."/>
            <person name="Tettelin H."/>
            <person name="Glass J.I."/>
            <person name="Rusch D."/>
            <person name="Podicherti R."/>
            <person name="Tsui H.-C.T."/>
            <person name="Winkler M.E."/>
        </authorList>
    </citation>
    <scope>NUCLEOTIDE SEQUENCE</scope>
</reference>
<organism evidence="1">
    <name type="scientific">marine metagenome</name>
    <dbReference type="NCBI Taxonomy" id="408172"/>
    <lineage>
        <taxon>unclassified sequences</taxon>
        <taxon>metagenomes</taxon>
        <taxon>ecological metagenomes</taxon>
    </lineage>
</organism>
<dbReference type="EMBL" id="UINC01184179">
    <property type="protein sequence ID" value="SVD95271.1"/>
    <property type="molecule type" value="Genomic_DNA"/>
</dbReference>
<accession>A0A382ZII3</accession>
<dbReference type="AlphaFoldDB" id="A0A382ZII3"/>
<gene>
    <name evidence="1" type="ORF">METZ01_LOCUS448125</name>
</gene>
<protein>
    <submittedName>
        <fullName evidence="1">Uncharacterized protein</fullName>
    </submittedName>
</protein>
<proteinExistence type="predicted"/>
<name>A0A382ZII3_9ZZZZ</name>